<keyword evidence="2" id="KW-1185">Reference proteome</keyword>
<dbReference type="EMBL" id="CP022163">
    <property type="protein sequence ID" value="ATB29933.1"/>
    <property type="molecule type" value="Genomic_DNA"/>
</dbReference>
<accession>A0A250IFB9</accession>
<evidence type="ECO:0000313" key="1">
    <source>
        <dbReference type="EMBL" id="ATB29933.1"/>
    </source>
</evidence>
<protein>
    <submittedName>
        <fullName evidence="1">Putative lipoprotein</fullName>
    </submittedName>
</protein>
<dbReference type="OrthoDB" id="5514263at2"/>
<dbReference type="RefSeq" id="WP_095978441.1">
    <property type="nucleotide sequence ID" value="NZ_CP022163.1"/>
</dbReference>
<sequence length="140" mass="15381">MKAYLPLMLLASMTSGCSFLGLYRIEKAERAPPEEAATVRFPDSMEEGIRLSGPTLAALRIALDDFIPPGSEFTSEDPDQRVAACLSRRSTYETLLLPREGEAVFVAFVPDLKRCGLNEEILDGGAVYAIDAKGRILDRR</sequence>
<organism evidence="1 2">
    <name type="scientific">Melittangium boletus DSM 14713</name>
    <dbReference type="NCBI Taxonomy" id="1294270"/>
    <lineage>
        <taxon>Bacteria</taxon>
        <taxon>Pseudomonadati</taxon>
        <taxon>Myxococcota</taxon>
        <taxon>Myxococcia</taxon>
        <taxon>Myxococcales</taxon>
        <taxon>Cystobacterineae</taxon>
        <taxon>Archangiaceae</taxon>
        <taxon>Melittangium</taxon>
    </lineage>
</organism>
<evidence type="ECO:0000313" key="2">
    <source>
        <dbReference type="Proteomes" id="UP000217289"/>
    </source>
</evidence>
<dbReference type="AlphaFoldDB" id="A0A250IFB9"/>
<name>A0A250IFB9_9BACT</name>
<dbReference type="PROSITE" id="PS51257">
    <property type="entry name" value="PROKAR_LIPOPROTEIN"/>
    <property type="match status" value="1"/>
</dbReference>
<proteinExistence type="predicted"/>
<gene>
    <name evidence="1" type="ORF">MEBOL_003388</name>
</gene>
<dbReference type="KEGG" id="mbd:MEBOL_003388"/>
<reference evidence="1 2" key="1">
    <citation type="submission" date="2017-06" db="EMBL/GenBank/DDBJ databases">
        <authorList>
            <person name="Kim H.J."/>
            <person name="Triplett B.A."/>
        </authorList>
    </citation>
    <scope>NUCLEOTIDE SEQUENCE [LARGE SCALE GENOMIC DNA]</scope>
    <source>
        <strain evidence="1 2">DSM 14713</strain>
    </source>
</reference>
<keyword evidence="1" id="KW-0449">Lipoprotein</keyword>
<dbReference type="Proteomes" id="UP000217289">
    <property type="component" value="Chromosome"/>
</dbReference>